<dbReference type="NCBIfam" id="TIGR00674">
    <property type="entry name" value="dapA"/>
    <property type="match status" value="1"/>
</dbReference>
<evidence type="ECO:0000256" key="5">
    <source>
        <dbReference type="ARBA" id="ARBA00022490"/>
    </source>
</evidence>
<accession>A0A8A4ZGT2</accession>
<keyword evidence="9 12" id="KW-0456">Lyase</keyword>
<dbReference type="HAMAP" id="MF_00418">
    <property type="entry name" value="DapA"/>
    <property type="match status" value="1"/>
</dbReference>
<feature type="binding site" evidence="12 15">
    <location>
        <position position="209"/>
    </location>
    <ligand>
        <name>pyruvate</name>
        <dbReference type="ChEBI" id="CHEBI:15361"/>
    </ligand>
</feature>
<dbReference type="InterPro" id="IPR020624">
    <property type="entry name" value="Schiff_base-form_aldolases_CS"/>
</dbReference>
<dbReference type="SUPFAM" id="SSF51569">
    <property type="entry name" value="Aldolase"/>
    <property type="match status" value="1"/>
</dbReference>
<feature type="site" description="Part of a proton relay during catalysis" evidence="12">
    <location>
        <position position="115"/>
    </location>
</feature>
<evidence type="ECO:0000256" key="15">
    <source>
        <dbReference type="PIRSR" id="PIRSR001365-2"/>
    </source>
</evidence>
<comment type="catalytic activity">
    <reaction evidence="11 12">
        <text>L-aspartate 4-semialdehyde + pyruvate = (2S,4S)-4-hydroxy-2,3,4,5-tetrahydrodipicolinate + H2O + H(+)</text>
        <dbReference type="Rhea" id="RHEA:34171"/>
        <dbReference type="ChEBI" id="CHEBI:15361"/>
        <dbReference type="ChEBI" id="CHEBI:15377"/>
        <dbReference type="ChEBI" id="CHEBI:15378"/>
        <dbReference type="ChEBI" id="CHEBI:67139"/>
        <dbReference type="ChEBI" id="CHEBI:537519"/>
        <dbReference type="EC" id="4.3.3.7"/>
    </reaction>
</comment>
<keyword evidence="8 12" id="KW-0457">Lysine biosynthesis</keyword>
<dbReference type="UniPathway" id="UPA00034">
    <property type="reaction ID" value="UER00017"/>
</dbReference>
<evidence type="ECO:0000256" key="1">
    <source>
        <dbReference type="ARBA" id="ARBA00003294"/>
    </source>
</evidence>
<comment type="pathway">
    <text evidence="2 12">Amino-acid biosynthesis; L-lysine biosynthesis via DAP pathway; (S)-tetrahydrodipicolinate from L-aspartate: step 3/4.</text>
</comment>
<dbReference type="RefSeq" id="WP_227424951.1">
    <property type="nucleotide sequence ID" value="NZ_CP071868.1"/>
</dbReference>
<comment type="subcellular location">
    <subcellularLocation>
        <location evidence="12">Cytoplasm</location>
    </subcellularLocation>
</comment>
<dbReference type="AlphaFoldDB" id="A0A8A4ZGT2"/>
<keyword evidence="10 12" id="KW-0704">Schiff base</keyword>
<reference evidence="16" key="1">
    <citation type="submission" date="2021-03" db="EMBL/GenBank/DDBJ databases">
        <title>Pengzhenrongella sicca gen. nov., sp. nov., a new member of suborder Micrococcineae isolated from High-Arctic tundra soil.</title>
        <authorList>
            <person name="Peng F."/>
        </authorList>
    </citation>
    <scope>NUCLEOTIDE SEQUENCE</scope>
    <source>
        <strain evidence="16">LRZ-2</strain>
    </source>
</reference>
<dbReference type="GO" id="GO:0005829">
    <property type="term" value="C:cytosol"/>
    <property type="evidence" value="ECO:0007669"/>
    <property type="project" value="TreeGrafter"/>
</dbReference>
<name>A0A8A4ZGT2_9MICO</name>
<evidence type="ECO:0000256" key="3">
    <source>
        <dbReference type="ARBA" id="ARBA00007592"/>
    </source>
</evidence>
<dbReference type="InterPro" id="IPR013785">
    <property type="entry name" value="Aldolase_TIM"/>
</dbReference>
<dbReference type="GO" id="GO:0008840">
    <property type="term" value="F:4-hydroxy-tetrahydrodipicolinate synthase activity"/>
    <property type="evidence" value="ECO:0007669"/>
    <property type="project" value="UniProtKB-UniRule"/>
</dbReference>
<keyword evidence="6 12" id="KW-0028">Amino-acid biosynthesis</keyword>
<evidence type="ECO:0000256" key="4">
    <source>
        <dbReference type="ARBA" id="ARBA00012086"/>
    </source>
</evidence>
<dbReference type="GO" id="GO:0009089">
    <property type="term" value="P:lysine biosynthetic process via diaminopimelate"/>
    <property type="evidence" value="ECO:0007669"/>
    <property type="project" value="UniProtKB-UniRule"/>
</dbReference>
<dbReference type="CDD" id="cd00950">
    <property type="entry name" value="DHDPS"/>
    <property type="match status" value="1"/>
</dbReference>
<evidence type="ECO:0000256" key="11">
    <source>
        <dbReference type="ARBA" id="ARBA00047836"/>
    </source>
</evidence>
<evidence type="ECO:0000313" key="17">
    <source>
        <dbReference type="Proteomes" id="UP000663937"/>
    </source>
</evidence>
<evidence type="ECO:0000256" key="7">
    <source>
        <dbReference type="ARBA" id="ARBA00022915"/>
    </source>
</evidence>
<keyword evidence="5 12" id="KW-0963">Cytoplasm</keyword>
<gene>
    <name evidence="12 16" type="primary">dapA</name>
    <name evidence="16" type="ORF">J4E96_06430</name>
</gene>
<comment type="similarity">
    <text evidence="3 12 13">Belongs to the DapA family.</text>
</comment>
<dbReference type="KEGG" id="psic:J4E96_06430"/>
<dbReference type="PANTHER" id="PTHR12128">
    <property type="entry name" value="DIHYDRODIPICOLINATE SYNTHASE"/>
    <property type="match status" value="1"/>
</dbReference>
<dbReference type="PRINTS" id="PR00146">
    <property type="entry name" value="DHPICSNTHASE"/>
</dbReference>
<dbReference type="InterPro" id="IPR005263">
    <property type="entry name" value="DapA"/>
</dbReference>
<keyword evidence="7 12" id="KW-0220">Diaminopimelate biosynthesis</keyword>
<evidence type="ECO:0000256" key="6">
    <source>
        <dbReference type="ARBA" id="ARBA00022605"/>
    </source>
</evidence>
<proteinExistence type="inferred from homology"/>
<comment type="caution">
    <text evidence="12">Was originally thought to be a dihydrodipicolinate synthase (DHDPS), catalyzing the condensation of (S)-aspartate-beta-semialdehyde [(S)-ASA] and pyruvate to dihydrodipicolinate (DHDP). However, it was shown in E.coli that the product of the enzymatic reaction is not dihydrodipicolinate but in fact (4S)-4-hydroxy-2,3,4,5-tetrahydro-(2S)-dipicolinic acid (HTPA), and that the consecutive dehydration reaction leading to DHDP is not spontaneous but catalyzed by DapB.</text>
</comment>
<keyword evidence="17" id="KW-1185">Reference proteome</keyword>
<evidence type="ECO:0000313" key="16">
    <source>
        <dbReference type="EMBL" id="QTE30601.1"/>
    </source>
</evidence>
<evidence type="ECO:0000256" key="9">
    <source>
        <dbReference type="ARBA" id="ARBA00023239"/>
    </source>
</evidence>
<dbReference type="PANTHER" id="PTHR12128:SF66">
    <property type="entry name" value="4-HYDROXY-2-OXOGLUTARATE ALDOLASE, MITOCHONDRIAL"/>
    <property type="match status" value="1"/>
</dbReference>
<evidence type="ECO:0000256" key="10">
    <source>
        <dbReference type="ARBA" id="ARBA00023270"/>
    </source>
</evidence>
<dbReference type="Proteomes" id="UP000663937">
    <property type="component" value="Chromosome"/>
</dbReference>
<evidence type="ECO:0000256" key="12">
    <source>
        <dbReference type="HAMAP-Rule" id="MF_00418"/>
    </source>
</evidence>
<feature type="binding site" evidence="12 15">
    <location>
        <position position="53"/>
    </location>
    <ligand>
        <name>pyruvate</name>
        <dbReference type="ChEBI" id="CHEBI:15361"/>
    </ligand>
</feature>
<dbReference type="PIRSF" id="PIRSF001365">
    <property type="entry name" value="DHDPS"/>
    <property type="match status" value="1"/>
</dbReference>
<dbReference type="Gene3D" id="3.20.20.70">
    <property type="entry name" value="Aldolase class I"/>
    <property type="match status" value="1"/>
</dbReference>
<dbReference type="PROSITE" id="PS00665">
    <property type="entry name" value="DHDPS_1"/>
    <property type="match status" value="1"/>
</dbReference>
<dbReference type="EMBL" id="CP071868">
    <property type="protein sequence ID" value="QTE30601.1"/>
    <property type="molecule type" value="Genomic_DNA"/>
</dbReference>
<feature type="site" description="Part of a proton relay during catalysis" evidence="12">
    <location>
        <position position="52"/>
    </location>
</feature>
<evidence type="ECO:0000256" key="2">
    <source>
        <dbReference type="ARBA" id="ARBA00005120"/>
    </source>
</evidence>
<sequence length="302" mass="30712">MSHVSSSRPFGAVLTAMVTPMTADGAVDLAAAARLAQHLVDHGHDGLVLNGTTGESPTTHTPEKSDLIAAVVAAVGDRAVVVAGAGSNDTAHAVRIAEQAAAAGAHGLLVVSPYYSRPSQEGIYQHTVAVADATALRVMLYDVPGRTVVRYSAQTLDRLADHPNVVAVKDATGDVYGAARTMARTGLAYYCGDDPLNLAFLAHGAAGIVSMVGHIAGDELAAMVAAVDAGDLALARATFVAMLPKIELICGSGNGAVRAKAVLELAGVIPSRAMRLPQVAADADELEVVRAAMVTAGLLVAL</sequence>
<dbReference type="EC" id="4.3.3.7" evidence="4 12"/>
<protein>
    <recommendedName>
        <fullName evidence="4 12">4-hydroxy-tetrahydrodipicolinate synthase</fullName>
        <shortName evidence="12">HTPA synthase</shortName>
        <ecNumber evidence="4 12">4.3.3.7</ecNumber>
    </recommendedName>
</protein>
<evidence type="ECO:0000256" key="13">
    <source>
        <dbReference type="PIRNR" id="PIRNR001365"/>
    </source>
</evidence>
<dbReference type="GO" id="GO:0019877">
    <property type="term" value="P:diaminopimelate biosynthetic process"/>
    <property type="evidence" value="ECO:0007669"/>
    <property type="project" value="UniProtKB-UniRule"/>
</dbReference>
<dbReference type="SMART" id="SM01130">
    <property type="entry name" value="DHDPS"/>
    <property type="match status" value="1"/>
</dbReference>
<evidence type="ECO:0000256" key="14">
    <source>
        <dbReference type="PIRSR" id="PIRSR001365-1"/>
    </source>
</evidence>
<organism evidence="16 17">
    <name type="scientific">Pengzhenrongella sicca</name>
    <dbReference type="NCBI Taxonomy" id="2819238"/>
    <lineage>
        <taxon>Bacteria</taxon>
        <taxon>Bacillati</taxon>
        <taxon>Actinomycetota</taxon>
        <taxon>Actinomycetes</taxon>
        <taxon>Micrococcales</taxon>
        <taxon>Pengzhenrongella</taxon>
    </lineage>
</organism>
<feature type="active site" description="Proton donor/acceptor" evidence="12 14">
    <location>
        <position position="141"/>
    </location>
</feature>
<feature type="active site" description="Schiff-base intermediate with substrate" evidence="12 14">
    <location>
        <position position="169"/>
    </location>
</feature>
<dbReference type="InterPro" id="IPR002220">
    <property type="entry name" value="DapA-like"/>
</dbReference>
<comment type="function">
    <text evidence="1 12">Catalyzes the condensation of (S)-aspartate-beta-semialdehyde [(S)-ASA] and pyruvate to 4-hydroxy-tetrahydrodipicolinate (HTPA).</text>
</comment>
<dbReference type="Pfam" id="PF00701">
    <property type="entry name" value="DHDPS"/>
    <property type="match status" value="1"/>
</dbReference>
<comment type="subunit">
    <text evidence="12">Homotetramer; dimer of dimers.</text>
</comment>
<evidence type="ECO:0000256" key="8">
    <source>
        <dbReference type="ARBA" id="ARBA00023154"/>
    </source>
</evidence>